<dbReference type="Pfam" id="PF00578">
    <property type="entry name" value="AhpC-TSA"/>
    <property type="match status" value="1"/>
</dbReference>
<reference evidence="2 3" key="1">
    <citation type="submission" date="2016-10" db="EMBL/GenBank/DDBJ databases">
        <authorList>
            <person name="de Groot N.N."/>
        </authorList>
    </citation>
    <scope>NUCLEOTIDE SEQUENCE [LARGE SCALE GENOMIC DNA]</scope>
    <source>
        <strain evidence="2 3">DSM 22024</strain>
    </source>
</reference>
<gene>
    <name evidence="2" type="ORF">SAMN04489717_3425</name>
</gene>
<sequence>MASVTGEYDIATEVSIGLVNCVLAAIHENENKAYPRLCHSLTVRVDDTYRGAADPIPEAERTGVRTTVEVQLSTPTVALPVDAVADTFWSRSREPVRRVARGGPLSPWGRPTCWPRISARLRLRAWLRDTPAELPEFLHGDLYLTAGLVRTVLWQWHPLPPRRRTFLGLDHSAESEVRFEPAAGTTLTDQQRILVERIVRNAFHSDSEPVSAELQLPPEVYRFDYKLQPTGARPSAMLLFTLSDRPPGPQGPGSVGARFLPDGADFAVAVGRDYLLSLLHRELLGGLPPDYERSGTFWSISIRPDWNGATFDLQPGRILFSVGGDGGITYGVGPLSTTDDFSFSVQLAVTLQVVGGQVRPALVGDPEIGLHGVFAFESLINDAARNAIKAGFQAKLDPLPADLRDALDIGRYLKTMMSALHPADPGVALTGVQIRADGVVVAGTVALAPSRPVTVRRADLNSRADALESWIPGGTIDRFVWDGHHEEHRFVTEKPIAAIQRCLSVQGTRVTRGGGLVPVAAEDCPLVVALLPLLTGPPTPSAPCRRPLLPLLAGGPEEGVNVVGHYDPWASGLAPRQGPTNLLVHFAERPWAEAARTIAEALAATRLRDAALIVLGVVRPGGLARAAEAPLGGDATVLLTEDSSGSWAETFGISNRSTTVLVGPNGLVRWHDEEALDPAKLARALDEHLEPGGKVAWWPLRLAVPTGGRAPDAPLRLGDGRQLALRRLRGGSVVLSFWTSCSEPSVEQLRQLRDALETGRADRPHIFGIGDGEGPQQVAQLAEREQLPFPLVADPERSIARRYGVSCWPTTVQIGPDRSVEATDLGLVPGVSLCERLTLGDTGHLTNDVTL</sequence>
<dbReference type="PANTHER" id="PTHR42852">
    <property type="entry name" value="THIOL:DISULFIDE INTERCHANGE PROTEIN DSBE"/>
    <property type="match status" value="1"/>
</dbReference>
<dbReference type="GO" id="GO:0016491">
    <property type="term" value="F:oxidoreductase activity"/>
    <property type="evidence" value="ECO:0007669"/>
    <property type="project" value="InterPro"/>
</dbReference>
<dbReference type="Proteomes" id="UP000198983">
    <property type="component" value="Chromosome I"/>
</dbReference>
<feature type="domain" description="Alkyl hydroperoxide reductase subunit C/ Thiol specific antioxidant" evidence="1">
    <location>
        <begin position="707"/>
        <end position="821"/>
    </location>
</feature>
<accession>A0A1H1U1J8</accession>
<proteinExistence type="predicted"/>
<organism evidence="2 3">
    <name type="scientific">Actinopolymorpha singaporensis</name>
    <dbReference type="NCBI Taxonomy" id="117157"/>
    <lineage>
        <taxon>Bacteria</taxon>
        <taxon>Bacillati</taxon>
        <taxon>Actinomycetota</taxon>
        <taxon>Actinomycetes</taxon>
        <taxon>Propionibacteriales</taxon>
        <taxon>Actinopolymorphaceae</taxon>
        <taxon>Actinopolymorpha</taxon>
    </lineage>
</organism>
<dbReference type="GO" id="GO:0016209">
    <property type="term" value="F:antioxidant activity"/>
    <property type="evidence" value="ECO:0007669"/>
    <property type="project" value="InterPro"/>
</dbReference>
<dbReference type="InterPro" id="IPR050553">
    <property type="entry name" value="Thioredoxin_ResA/DsbE_sf"/>
</dbReference>
<dbReference type="AlphaFoldDB" id="A0A1H1U1J8"/>
<evidence type="ECO:0000259" key="1">
    <source>
        <dbReference type="Pfam" id="PF00578"/>
    </source>
</evidence>
<dbReference type="PANTHER" id="PTHR42852:SF13">
    <property type="entry name" value="PROTEIN DIPZ"/>
    <property type="match status" value="1"/>
</dbReference>
<evidence type="ECO:0000313" key="3">
    <source>
        <dbReference type="Proteomes" id="UP000198983"/>
    </source>
</evidence>
<dbReference type="STRING" id="117157.SAMN04489717_3425"/>
<name>A0A1H1U1J8_9ACTN</name>
<dbReference type="SUPFAM" id="SSF52833">
    <property type="entry name" value="Thioredoxin-like"/>
    <property type="match status" value="1"/>
</dbReference>
<dbReference type="CDD" id="cd02966">
    <property type="entry name" value="TlpA_like_family"/>
    <property type="match status" value="1"/>
</dbReference>
<dbReference type="InterPro" id="IPR000866">
    <property type="entry name" value="AhpC/TSA"/>
</dbReference>
<dbReference type="Gene3D" id="3.40.30.10">
    <property type="entry name" value="Glutaredoxin"/>
    <property type="match status" value="1"/>
</dbReference>
<dbReference type="EMBL" id="LT629732">
    <property type="protein sequence ID" value="SDS66244.1"/>
    <property type="molecule type" value="Genomic_DNA"/>
</dbReference>
<evidence type="ECO:0000313" key="2">
    <source>
        <dbReference type="EMBL" id="SDS66244.1"/>
    </source>
</evidence>
<keyword evidence="3" id="KW-1185">Reference proteome</keyword>
<protein>
    <submittedName>
        <fullName evidence="2">AhpC/TSA family protein</fullName>
    </submittedName>
</protein>
<dbReference type="InterPro" id="IPR036249">
    <property type="entry name" value="Thioredoxin-like_sf"/>
</dbReference>